<protein>
    <recommendedName>
        <fullName evidence="2">HTH cro/C1-type domain-containing protein</fullName>
    </recommendedName>
</protein>
<feature type="domain" description="HTH cro/C1-type" evidence="2">
    <location>
        <begin position="22"/>
        <end position="76"/>
    </location>
</feature>
<dbReference type="InterPro" id="IPR010982">
    <property type="entry name" value="Lambda_DNA-bd_dom_sf"/>
</dbReference>
<dbReference type="SUPFAM" id="SSF51182">
    <property type="entry name" value="RmlC-like cupins"/>
    <property type="match status" value="1"/>
</dbReference>
<dbReference type="InterPro" id="IPR011051">
    <property type="entry name" value="RmlC_Cupin_sf"/>
</dbReference>
<evidence type="ECO:0000259" key="2">
    <source>
        <dbReference type="PROSITE" id="PS50943"/>
    </source>
</evidence>
<dbReference type="KEGG" id="mant:BHD05_14925"/>
<reference evidence="3 4" key="1">
    <citation type="submission" date="2016-09" db="EMBL/GenBank/DDBJ databases">
        <title>Complete genome sequence of microbes from the polar regions.</title>
        <authorList>
            <person name="Liao L."/>
            <person name="Chen B."/>
        </authorList>
    </citation>
    <scope>NUCLEOTIDE SEQUENCE [LARGE SCALE GENOMIC DNA]</scope>
    <source>
        <strain evidence="3 4">ZS314</strain>
    </source>
</reference>
<keyword evidence="1" id="KW-0238">DNA-binding</keyword>
<gene>
    <name evidence="3" type="ORF">BHD05_14925</name>
</gene>
<dbReference type="CDD" id="cd00093">
    <property type="entry name" value="HTH_XRE"/>
    <property type="match status" value="1"/>
</dbReference>
<dbReference type="SUPFAM" id="SSF47413">
    <property type="entry name" value="lambda repressor-like DNA-binding domains"/>
    <property type="match status" value="1"/>
</dbReference>
<dbReference type="Gene3D" id="2.60.120.10">
    <property type="entry name" value="Jelly Rolls"/>
    <property type="match status" value="1"/>
</dbReference>
<evidence type="ECO:0000313" key="3">
    <source>
        <dbReference type="EMBL" id="QHO70746.1"/>
    </source>
</evidence>
<dbReference type="GO" id="GO:0005829">
    <property type="term" value="C:cytosol"/>
    <property type="evidence" value="ECO:0007669"/>
    <property type="project" value="TreeGrafter"/>
</dbReference>
<dbReference type="Pfam" id="PF07883">
    <property type="entry name" value="Cupin_2"/>
    <property type="match status" value="1"/>
</dbReference>
<dbReference type="Proteomes" id="UP000464507">
    <property type="component" value="Chromosome"/>
</dbReference>
<sequence length="236" mass="25525">MRENSVNESEAASEWLTVGERIRASREAAGMSIRELGRRIDVSASHVSQVERGLAAFSVRALYNVVSALGISMDSLFEEAVTTDGERIVPLEEAVATAQNTPLDEAGIVLRGNARPAIRLKSGPRWERLTPRAEDGAEFIEVVYDSAPGAQPPEDFIRHGGREYGVIVSGTLNAQVGFSQAQMQVGDSIAFDSSIPHRFWNSGAEPVRAVWFVLDERTDSVAPSVAASSAERHSGF</sequence>
<dbReference type="PROSITE" id="PS50943">
    <property type="entry name" value="HTH_CROC1"/>
    <property type="match status" value="1"/>
</dbReference>
<evidence type="ECO:0000256" key="1">
    <source>
        <dbReference type="ARBA" id="ARBA00023125"/>
    </source>
</evidence>
<dbReference type="Pfam" id="PF01381">
    <property type="entry name" value="HTH_3"/>
    <property type="match status" value="1"/>
</dbReference>
<dbReference type="InterPro" id="IPR013096">
    <property type="entry name" value="Cupin_2"/>
</dbReference>
<dbReference type="EMBL" id="CP017146">
    <property type="protein sequence ID" value="QHO70746.1"/>
    <property type="molecule type" value="Genomic_DNA"/>
</dbReference>
<dbReference type="GO" id="GO:0003700">
    <property type="term" value="F:DNA-binding transcription factor activity"/>
    <property type="evidence" value="ECO:0007669"/>
    <property type="project" value="TreeGrafter"/>
</dbReference>
<dbReference type="PANTHER" id="PTHR46797:SF1">
    <property type="entry name" value="METHYLPHOSPHONATE SYNTHASE"/>
    <property type="match status" value="1"/>
</dbReference>
<keyword evidence="4" id="KW-1185">Reference proteome</keyword>
<dbReference type="InterPro" id="IPR014710">
    <property type="entry name" value="RmlC-like_jellyroll"/>
</dbReference>
<dbReference type="InterPro" id="IPR001387">
    <property type="entry name" value="Cro/C1-type_HTH"/>
</dbReference>
<dbReference type="InterPro" id="IPR050807">
    <property type="entry name" value="TransReg_Diox_bact_type"/>
</dbReference>
<dbReference type="CDD" id="cd02209">
    <property type="entry name" value="cupin_XRE_C"/>
    <property type="match status" value="1"/>
</dbReference>
<dbReference type="GO" id="GO:0003677">
    <property type="term" value="F:DNA binding"/>
    <property type="evidence" value="ECO:0007669"/>
    <property type="project" value="UniProtKB-KW"/>
</dbReference>
<proteinExistence type="predicted"/>
<accession>A0A7L5AKY6</accession>
<name>A0A7L5AKY6_9MICO</name>
<organism evidence="3 4">
    <name type="scientific">Marisediminicola antarctica</name>
    <dbReference type="NCBI Taxonomy" id="674079"/>
    <lineage>
        <taxon>Bacteria</taxon>
        <taxon>Bacillati</taxon>
        <taxon>Actinomycetota</taxon>
        <taxon>Actinomycetes</taxon>
        <taxon>Micrococcales</taxon>
        <taxon>Microbacteriaceae</taxon>
        <taxon>Marisediminicola</taxon>
    </lineage>
</organism>
<dbReference type="SMART" id="SM00530">
    <property type="entry name" value="HTH_XRE"/>
    <property type="match status" value="1"/>
</dbReference>
<evidence type="ECO:0000313" key="4">
    <source>
        <dbReference type="Proteomes" id="UP000464507"/>
    </source>
</evidence>
<dbReference type="Gene3D" id="1.10.260.40">
    <property type="entry name" value="lambda repressor-like DNA-binding domains"/>
    <property type="match status" value="1"/>
</dbReference>
<dbReference type="PANTHER" id="PTHR46797">
    <property type="entry name" value="HTH-TYPE TRANSCRIPTIONAL REGULATOR"/>
    <property type="match status" value="1"/>
</dbReference>
<dbReference type="OrthoDB" id="5114244at2"/>
<dbReference type="AlphaFoldDB" id="A0A7L5AKY6"/>